<feature type="transmembrane region" description="Helical" evidence="1">
    <location>
        <begin position="12"/>
        <end position="32"/>
    </location>
</feature>
<name>A0ABT5GE55_9MICO</name>
<keyword evidence="1" id="KW-0472">Membrane</keyword>
<keyword evidence="3" id="KW-1185">Reference proteome</keyword>
<gene>
    <name evidence="2" type="ORF">OO014_04150</name>
</gene>
<reference evidence="2 3" key="1">
    <citation type="submission" date="2022-11" db="EMBL/GenBank/DDBJ databases">
        <title>Anaerobic phenanthrene biodegradation by a DNRA strain PheN6.</title>
        <authorList>
            <person name="Zhang Z."/>
        </authorList>
    </citation>
    <scope>NUCLEOTIDE SEQUENCE [LARGE SCALE GENOMIC DNA]</scope>
    <source>
        <strain evidence="2 3">PheN6</strain>
    </source>
</reference>
<dbReference type="EMBL" id="JAPFQL010000011">
    <property type="protein sequence ID" value="MDC5696438.1"/>
    <property type="molecule type" value="Genomic_DNA"/>
</dbReference>
<accession>A0ABT5GE55</accession>
<proteinExistence type="predicted"/>
<keyword evidence="1" id="KW-0812">Transmembrane</keyword>
<evidence type="ECO:0000313" key="2">
    <source>
        <dbReference type="EMBL" id="MDC5696438.1"/>
    </source>
</evidence>
<evidence type="ECO:0000256" key="1">
    <source>
        <dbReference type="SAM" id="Phobius"/>
    </source>
</evidence>
<dbReference type="Proteomes" id="UP001150259">
    <property type="component" value="Unassembled WGS sequence"/>
</dbReference>
<organism evidence="2 3">
    <name type="scientific">Intrasporangium calvum</name>
    <dbReference type="NCBI Taxonomy" id="53358"/>
    <lineage>
        <taxon>Bacteria</taxon>
        <taxon>Bacillati</taxon>
        <taxon>Actinomycetota</taxon>
        <taxon>Actinomycetes</taxon>
        <taxon>Micrococcales</taxon>
        <taxon>Intrasporangiaceae</taxon>
        <taxon>Intrasporangium</taxon>
    </lineage>
</organism>
<comment type="caution">
    <text evidence="2">The sequence shown here is derived from an EMBL/GenBank/DDBJ whole genome shotgun (WGS) entry which is preliminary data.</text>
</comment>
<feature type="transmembrane region" description="Helical" evidence="1">
    <location>
        <begin position="44"/>
        <end position="67"/>
    </location>
</feature>
<protein>
    <submittedName>
        <fullName evidence="2">Uncharacterized protein</fullName>
    </submittedName>
</protein>
<dbReference type="RefSeq" id="WP_272461014.1">
    <property type="nucleotide sequence ID" value="NZ_JAPFQL010000011.1"/>
</dbReference>
<sequence length="76" mass="8304">MNNRPEPPNGFLRNFLVLQGAFVVFLLIASINEPPSAYNPAAPATQMALVTGLWLLTDLTAVAVHAVRVHTHRADR</sequence>
<evidence type="ECO:0000313" key="3">
    <source>
        <dbReference type="Proteomes" id="UP001150259"/>
    </source>
</evidence>
<keyword evidence="1" id="KW-1133">Transmembrane helix</keyword>